<evidence type="ECO:0000313" key="3">
    <source>
        <dbReference type="Proteomes" id="UP000263900"/>
    </source>
</evidence>
<sequence>MKKMKFSLMGLALVAALTSAFATRPDCLTCQTAQQYHLNNGVYEAQGVFGLDYDCDPDTIICTYYHPVGQPNVFAACRMGIWIDMHSSRASK</sequence>
<evidence type="ECO:0000256" key="1">
    <source>
        <dbReference type="SAM" id="SignalP"/>
    </source>
</evidence>
<dbReference type="Pfam" id="PF20130">
    <property type="entry name" value="DUF6520"/>
    <property type="match status" value="1"/>
</dbReference>
<feature type="signal peptide" evidence="1">
    <location>
        <begin position="1"/>
        <end position="22"/>
    </location>
</feature>
<accession>A0A3B7MP96</accession>
<dbReference type="InterPro" id="IPR045391">
    <property type="entry name" value="DUF6520"/>
</dbReference>
<keyword evidence="1" id="KW-0732">Signal</keyword>
<dbReference type="OrthoDB" id="680073at2"/>
<dbReference type="Proteomes" id="UP000263900">
    <property type="component" value="Chromosome"/>
</dbReference>
<dbReference type="RefSeq" id="WP_119051498.1">
    <property type="nucleotide sequence ID" value="NZ_CP032157.1"/>
</dbReference>
<protein>
    <submittedName>
        <fullName evidence="2">Uncharacterized protein</fullName>
    </submittedName>
</protein>
<proteinExistence type="predicted"/>
<gene>
    <name evidence="2" type="ORF">D3H65_17260</name>
</gene>
<organism evidence="2 3">
    <name type="scientific">Paraflavitalea soli</name>
    <dbReference type="NCBI Taxonomy" id="2315862"/>
    <lineage>
        <taxon>Bacteria</taxon>
        <taxon>Pseudomonadati</taxon>
        <taxon>Bacteroidota</taxon>
        <taxon>Chitinophagia</taxon>
        <taxon>Chitinophagales</taxon>
        <taxon>Chitinophagaceae</taxon>
        <taxon>Paraflavitalea</taxon>
    </lineage>
</organism>
<keyword evidence="3" id="KW-1185">Reference proteome</keyword>
<reference evidence="2 3" key="1">
    <citation type="submission" date="2018-09" db="EMBL/GenBank/DDBJ databases">
        <title>Genome sequencing of strain 6GH32-13.</title>
        <authorList>
            <person name="Weon H.-Y."/>
            <person name="Heo J."/>
            <person name="Kwon S.-W."/>
        </authorList>
    </citation>
    <scope>NUCLEOTIDE SEQUENCE [LARGE SCALE GENOMIC DNA]</scope>
    <source>
        <strain evidence="2 3">5GH32-13</strain>
    </source>
</reference>
<dbReference type="AlphaFoldDB" id="A0A3B7MP96"/>
<evidence type="ECO:0000313" key="2">
    <source>
        <dbReference type="EMBL" id="AXY75617.1"/>
    </source>
</evidence>
<name>A0A3B7MP96_9BACT</name>
<dbReference type="EMBL" id="CP032157">
    <property type="protein sequence ID" value="AXY75617.1"/>
    <property type="molecule type" value="Genomic_DNA"/>
</dbReference>
<dbReference type="KEGG" id="pseg:D3H65_17260"/>
<feature type="chain" id="PRO_5017836688" evidence="1">
    <location>
        <begin position="23"/>
        <end position="92"/>
    </location>
</feature>